<dbReference type="InterPro" id="IPR007652">
    <property type="entry name" value="A1-4-GlycosylTfrase_dom"/>
</dbReference>
<dbReference type="GO" id="GO:0006688">
    <property type="term" value="P:glycosphingolipid biosynthetic process"/>
    <property type="evidence" value="ECO:0007669"/>
    <property type="project" value="TreeGrafter"/>
</dbReference>
<dbReference type="Proteomes" id="UP000494165">
    <property type="component" value="Unassembled WGS sequence"/>
</dbReference>
<comment type="subcellular location">
    <subcellularLocation>
        <location evidence="1">Golgi apparatus membrane</location>
        <topology evidence="1">Single-pass type II membrane protein</topology>
    </subcellularLocation>
</comment>
<dbReference type="Gene3D" id="3.90.550.20">
    <property type="match status" value="1"/>
</dbReference>
<feature type="transmembrane region" description="Helical" evidence="7">
    <location>
        <begin position="12"/>
        <end position="37"/>
    </location>
</feature>
<keyword evidence="6 7" id="KW-0472">Membrane</keyword>
<evidence type="ECO:0000256" key="2">
    <source>
        <dbReference type="ARBA" id="ARBA00009003"/>
    </source>
</evidence>
<keyword evidence="7" id="KW-0812">Transmembrane</keyword>
<proteinExistence type="inferred from homology"/>
<protein>
    <recommendedName>
        <fullName evidence="8">Alpha 1,4-glycosyltransferase domain-containing protein</fullName>
    </recommendedName>
</protein>
<dbReference type="GO" id="GO:0016758">
    <property type="term" value="F:hexosyltransferase activity"/>
    <property type="evidence" value="ECO:0007669"/>
    <property type="project" value="UniProtKB-ARBA"/>
</dbReference>
<dbReference type="Pfam" id="PF04488">
    <property type="entry name" value="Gly_transf_sug"/>
    <property type="match status" value="1"/>
</dbReference>
<feature type="domain" description="Alpha 1,4-glycosyltransferase" evidence="8">
    <location>
        <begin position="219"/>
        <end position="344"/>
    </location>
</feature>
<evidence type="ECO:0000259" key="8">
    <source>
        <dbReference type="Pfam" id="PF04572"/>
    </source>
</evidence>
<keyword evidence="5" id="KW-0333">Golgi apparatus</keyword>
<evidence type="ECO:0000256" key="1">
    <source>
        <dbReference type="ARBA" id="ARBA00004323"/>
    </source>
</evidence>
<name>A0A8S1DBY3_9INSE</name>
<comment type="caution">
    <text evidence="9">The sequence shown here is derived from an EMBL/GenBank/DDBJ whole genome shotgun (WGS) entry which is preliminary data.</text>
</comment>
<dbReference type="AlphaFoldDB" id="A0A8S1DBY3"/>
<evidence type="ECO:0000256" key="4">
    <source>
        <dbReference type="ARBA" id="ARBA00022679"/>
    </source>
</evidence>
<accession>A0A8S1DBY3</accession>
<evidence type="ECO:0000256" key="5">
    <source>
        <dbReference type="ARBA" id="ARBA00023034"/>
    </source>
</evidence>
<dbReference type="Pfam" id="PF04572">
    <property type="entry name" value="Gb3_synth"/>
    <property type="match status" value="1"/>
</dbReference>
<dbReference type="InterPro" id="IPR007577">
    <property type="entry name" value="GlycoTrfase_DXD_sugar-bd_CS"/>
</dbReference>
<dbReference type="SUPFAM" id="SSF53448">
    <property type="entry name" value="Nucleotide-diphospho-sugar transferases"/>
    <property type="match status" value="1"/>
</dbReference>
<dbReference type="GO" id="GO:0000139">
    <property type="term" value="C:Golgi membrane"/>
    <property type="evidence" value="ECO:0007669"/>
    <property type="project" value="UniProtKB-SubCell"/>
</dbReference>
<evidence type="ECO:0000256" key="6">
    <source>
        <dbReference type="ARBA" id="ARBA00023136"/>
    </source>
</evidence>
<organism evidence="9 10">
    <name type="scientific">Cloeon dipterum</name>
    <dbReference type="NCBI Taxonomy" id="197152"/>
    <lineage>
        <taxon>Eukaryota</taxon>
        <taxon>Metazoa</taxon>
        <taxon>Ecdysozoa</taxon>
        <taxon>Arthropoda</taxon>
        <taxon>Hexapoda</taxon>
        <taxon>Insecta</taxon>
        <taxon>Pterygota</taxon>
        <taxon>Palaeoptera</taxon>
        <taxon>Ephemeroptera</taxon>
        <taxon>Pisciforma</taxon>
        <taxon>Baetidae</taxon>
        <taxon>Cloeon</taxon>
    </lineage>
</organism>
<dbReference type="PANTHER" id="PTHR12042:SF21">
    <property type="entry name" value="ALPHA1,4-GALACTOSYLTRANSFERASE 1-RELATED"/>
    <property type="match status" value="1"/>
</dbReference>
<dbReference type="OrthoDB" id="409543at2759"/>
<evidence type="ECO:0000256" key="7">
    <source>
        <dbReference type="SAM" id="Phobius"/>
    </source>
</evidence>
<gene>
    <name evidence="9" type="ORF">CLODIP_2_CD03080</name>
</gene>
<evidence type="ECO:0000313" key="9">
    <source>
        <dbReference type="EMBL" id="CAB3378138.1"/>
    </source>
</evidence>
<keyword evidence="3" id="KW-0328">Glycosyltransferase</keyword>
<evidence type="ECO:0000256" key="3">
    <source>
        <dbReference type="ARBA" id="ARBA00022676"/>
    </source>
</evidence>
<dbReference type="InterPro" id="IPR051981">
    <property type="entry name" value="Glycosyltransf_32"/>
</dbReference>
<dbReference type="InterPro" id="IPR029044">
    <property type="entry name" value="Nucleotide-diphossugar_trans"/>
</dbReference>
<keyword evidence="10" id="KW-1185">Reference proteome</keyword>
<sequence>MENDASRPKILITILLFVSFHMIFFSYHLSSSLSLWLSSRTKYFCKDTVTASKMIHLEDAIEVLDKRNQSRLAYYMVDSSRQGVVYGRQACAVESLAKNNPDADVYLLVLYPPRDLSVQTNEQLDMVKRHYPNIQMLSLKMEKLTKGSILEEWYARGELNKSSYPVEHTSDLIRVLVVQRYGGTYLDLDFIVLRSLADLSENFVSYQMSSDVNNAMFGFSKNHLITRMILERARDKYEPWAFASIGPLSLIHALEIYCGRNVTEMVKNDTCNDLRVYPSVYFYPIAYTVWWVLFENSTSERLASFDKSYAIHFSNYMSKNEIVRVGSDQVYSVLAKHHCPRAYWSSYDVF</sequence>
<comment type="similarity">
    <text evidence="2">Belongs to the glycosyltransferase 32 family.</text>
</comment>
<keyword evidence="7" id="KW-1133">Transmembrane helix</keyword>
<keyword evidence="4" id="KW-0808">Transferase</keyword>
<evidence type="ECO:0000313" key="10">
    <source>
        <dbReference type="Proteomes" id="UP000494165"/>
    </source>
</evidence>
<dbReference type="EMBL" id="CADEPI010000158">
    <property type="protein sequence ID" value="CAB3378138.1"/>
    <property type="molecule type" value="Genomic_DNA"/>
</dbReference>
<dbReference type="PANTHER" id="PTHR12042">
    <property type="entry name" value="LACTOSYLCERAMIDE 4-ALPHA-GALACTOSYLTRANSFERASE ALPHA- 1,4-GALACTOSYLTRANSFERASE"/>
    <property type="match status" value="1"/>
</dbReference>
<reference evidence="9 10" key="1">
    <citation type="submission" date="2020-04" db="EMBL/GenBank/DDBJ databases">
        <authorList>
            <person name="Alioto T."/>
            <person name="Alioto T."/>
            <person name="Gomez Garrido J."/>
        </authorList>
    </citation>
    <scope>NUCLEOTIDE SEQUENCE [LARGE SCALE GENOMIC DNA]</scope>
</reference>